<protein>
    <recommendedName>
        <fullName evidence="3 18">DNA polymerase III subunit epsilon</fullName>
        <ecNumber evidence="2 18">2.7.7.7</ecNumber>
    </recommendedName>
</protein>
<keyword evidence="11 17" id="KW-0460">Magnesium</keyword>
<accession>A0A5B7ZMP8</accession>
<dbReference type="InterPro" id="IPR036397">
    <property type="entry name" value="RNaseH_sf"/>
</dbReference>
<dbReference type="PANTHER" id="PTHR30231">
    <property type="entry name" value="DNA POLYMERASE III SUBUNIT EPSILON"/>
    <property type="match status" value="1"/>
</dbReference>
<keyword evidence="5 18" id="KW-0548">Nucleotidyltransferase</keyword>
<dbReference type="GO" id="GO:0045004">
    <property type="term" value="P:DNA replication proofreading"/>
    <property type="evidence" value="ECO:0007669"/>
    <property type="project" value="TreeGrafter"/>
</dbReference>
<evidence type="ECO:0000256" key="4">
    <source>
        <dbReference type="ARBA" id="ARBA00022679"/>
    </source>
</evidence>
<evidence type="ECO:0000313" key="21">
    <source>
        <dbReference type="Proteomes" id="UP000308149"/>
    </source>
</evidence>
<dbReference type="SMART" id="SM00479">
    <property type="entry name" value="EXOIII"/>
    <property type="match status" value="1"/>
</dbReference>
<dbReference type="AlphaFoldDB" id="A0A5B7ZMP8"/>
<evidence type="ECO:0000256" key="14">
    <source>
        <dbReference type="ARBA" id="ARBA00049244"/>
    </source>
</evidence>
<dbReference type="InterPro" id="IPR006054">
    <property type="entry name" value="DnaQ"/>
</dbReference>
<keyword evidence="4 18" id="KW-0808">Transferase</keyword>
<evidence type="ECO:0000256" key="10">
    <source>
        <dbReference type="ARBA" id="ARBA00022839"/>
    </source>
</evidence>
<dbReference type="InterPro" id="IPR013520">
    <property type="entry name" value="Ribonucl_H"/>
</dbReference>
<dbReference type="NCBIfam" id="TIGR01406">
    <property type="entry name" value="dnaQ_proteo"/>
    <property type="match status" value="1"/>
</dbReference>
<evidence type="ECO:0000256" key="15">
    <source>
        <dbReference type="PIRSR" id="PIRSR606309-1"/>
    </source>
</evidence>
<dbReference type="GO" id="GO:0003887">
    <property type="term" value="F:DNA-directed DNA polymerase activity"/>
    <property type="evidence" value="ECO:0007669"/>
    <property type="project" value="UniProtKB-KW"/>
</dbReference>
<feature type="binding site" evidence="16">
    <location>
        <position position="167"/>
    </location>
    <ligand>
        <name>substrate</name>
    </ligand>
</feature>
<keyword evidence="6 18" id="KW-0235">DNA replication</keyword>
<dbReference type="FunFam" id="3.30.420.10:FF:000012">
    <property type="entry name" value="DNA polymerase III subunit epsilon"/>
    <property type="match status" value="1"/>
</dbReference>
<evidence type="ECO:0000256" key="11">
    <source>
        <dbReference type="ARBA" id="ARBA00022842"/>
    </source>
</evidence>
<dbReference type="Gene3D" id="3.30.420.10">
    <property type="entry name" value="Ribonuclease H-like superfamily/Ribonuclease H"/>
    <property type="match status" value="1"/>
</dbReference>
<feature type="binding site" evidence="17">
    <location>
        <position position="19"/>
    </location>
    <ligand>
        <name>a divalent metal cation</name>
        <dbReference type="ChEBI" id="CHEBI:60240"/>
        <label>1</label>
        <note>catalytic</note>
    </ligand>
</feature>
<keyword evidence="12 18" id="KW-0239">DNA-directed DNA polymerase</keyword>
<organism evidence="20 21">
    <name type="scientific">Thermomonas aquatica</name>
    <dbReference type="NCBI Taxonomy" id="2202149"/>
    <lineage>
        <taxon>Bacteria</taxon>
        <taxon>Pseudomonadati</taxon>
        <taxon>Pseudomonadota</taxon>
        <taxon>Gammaproteobacteria</taxon>
        <taxon>Lysobacterales</taxon>
        <taxon>Lysobacteraceae</taxon>
        <taxon>Thermomonas</taxon>
    </lineage>
</organism>
<feature type="binding site" evidence="17">
    <location>
        <position position="17"/>
    </location>
    <ligand>
        <name>a divalent metal cation</name>
        <dbReference type="ChEBI" id="CHEBI:60240"/>
        <label>1</label>
        <note>catalytic</note>
    </ligand>
</feature>
<comment type="function">
    <text evidence="18">DNA polymerase III is a complex, multichain enzyme responsible for most of the replicative synthesis in bacteria. The epsilon subunit contain the editing function and is a proofreading 3'-5' exonuclease.</text>
</comment>
<dbReference type="EMBL" id="CP040871">
    <property type="protein sequence ID" value="QDA56401.1"/>
    <property type="molecule type" value="Genomic_DNA"/>
</dbReference>
<dbReference type="PANTHER" id="PTHR30231:SF41">
    <property type="entry name" value="DNA POLYMERASE III SUBUNIT EPSILON"/>
    <property type="match status" value="1"/>
</dbReference>
<keyword evidence="8 17" id="KW-0479">Metal-binding</keyword>
<evidence type="ECO:0000313" key="20">
    <source>
        <dbReference type="EMBL" id="QDA56401.1"/>
    </source>
</evidence>
<comment type="cofactor">
    <cofactor evidence="1 18">
        <name>Mn(2+)</name>
        <dbReference type="ChEBI" id="CHEBI:29035"/>
    </cofactor>
</comment>
<dbReference type="GO" id="GO:0008408">
    <property type="term" value="F:3'-5' exonuclease activity"/>
    <property type="evidence" value="ECO:0007669"/>
    <property type="project" value="TreeGrafter"/>
</dbReference>
<dbReference type="GO" id="GO:0005829">
    <property type="term" value="C:cytosol"/>
    <property type="evidence" value="ECO:0007669"/>
    <property type="project" value="TreeGrafter"/>
</dbReference>
<comment type="cofactor">
    <cofactor evidence="17">
        <name>Mg(2+)</name>
        <dbReference type="ChEBI" id="CHEBI:18420"/>
    </cofactor>
    <cofactor evidence="17">
        <name>Mn(2+)</name>
        <dbReference type="ChEBI" id="CHEBI:29035"/>
    </cofactor>
    <text evidence="17">Binds 2 divalent metal cations. Magnesium or manganese.</text>
</comment>
<dbReference type="OrthoDB" id="9804290at2"/>
<evidence type="ECO:0000256" key="7">
    <source>
        <dbReference type="ARBA" id="ARBA00022722"/>
    </source>
</evidence>
<evidence type="ECO:0000256" key="3">
    <source>
        <dbReference type="ARBA" id="ARBA00020352"/>
    </source>
</evidence>
<evidence type="ECO:0000256" key="13">
    <source>
        <dbReference type="ARBA" id="ARBA00023211"/>
    </source>
</evidence>
<keyword evidence="7 18" id="KW-0540">Nuclease</keyword>
<evidence type="ECO:0000256" key="9">
    <source>
        <dbReference type="ARBA" id="ARBA00022801"/>
    </source>
</evidence>
<dbReference type="Pfam" id="PF00929">
    <property type="entry name" value="RNase_T"/>
    <property type="match status" value="1"/>
</dbReference>
<dbReference type="Proteomes" id="UP000308149">
    <property type="component" value="Chromosome"/>
</dbReference>
<dbReference type="SUPFAM" id="SSF53098">
    <property type="entry name" value="Ribonuclease H-like"/>
    <property type="match status" value="1"/>
</dbReference>
<keyword evidence="21" id="KW-1185">Reference proteome</keyword>
<keyword evidence="10 18" id="KW-0269">Exonuclease</keyword>
<evidence type="ECO:0000256" key="16">
    <source>
        <dbReference type="PIRSR" id="PIRSR606309-2"/>
    </source>
</evidence>
<keyword evidence="9 18" id="KW-0378">Hydrolase</keyword>
<dbReference type="EC" id="2.7.7.7" evidence="2 18"/>
<comment type="catalytic activity">
    <reaction evidence="14 18">
        <text>DNA(n) + a 2'-deoxyribonucleoside 5'-triphosphate = DNA(n+1) + diphosphate</text>
        <dbReference type="Rhea" id="RHEA:22508"/>
        <dbReference type="Rhea" id="RHEA-COMP:17339"/>
        <dbReference type="Rhea" id="RHEA-COMP:17340"/>
        <dbReference type="ChEBI" id="CHEBI:33019"/>
        <dbReference type="ChEBI" id="CHEBI:61560"/>
        <dbReference type="ChEBI" id="CHEBI:173112"/>
        <dbReference type="EC" id="2.7.7.7"/>
    </reaction>
</comment>
<evidence type="ECO:0000256" key="18">
    <source>
        <dbReference type="RuleBase" id="RU364087"/>
    </source>
</evidence>
<evidence type="ECO:0000256" key="5">
    <source>
        <dbReference type="ARBA" id="ARBA00022695"/>
    </source>
</evidence>
<gene>
    <name evidence="18 20" type="primary">dnaQ</name>
    <name evidence="20" type="ORF">FHQ07_03265</name>
</gene>
<sequence>MQADAARRDATRQVVLDTETTGLEWKKGNRVVEIGCVELVERRPTGRTFHCYLNPDREMEPGAQEVTGLTLEFLADKPRFPEVADEFLAFVEGAELVIHNAAFDIGFLDAELARLDGYAGMAARCTVEDSLLLARQRFPGQRNSLDALCKRLGIDNSQRQLHGALLDAQILTDVYLALTSGQGEIGFASEAAVSVVEQQAARLGSAADASLRPRVRVESGEAEAHAARLLGLQKKAGRCLWLELEPAG</sequence>
<dbReference type="CDD" id="cd06131">
    <property type="entry name" value="DNA_pol_III_epsilon_Ecoli_like"/>
    <property type="match status" value="1"/>
</dbReference>
<dbReference type="NCBIfam" id="NF004316">
    <property type="entry name" value="PRK05711.1"/>
    <property type="match status" value="1"/>
</dbReference>
<evidence type="ECO:0000256" key="12">
    <source>
        <dbReference type="ARBA" id="ARBA00022932"/>
    </source>
</evidence>
<proteinExistence type="predicted"/>
<dbReference type="InterPro" id="IPR012337">
    <property type="entry name" value="RNaseH-like_sf"/>
</dbReference>
<dbReference type="GO" id="GO:0046872">
    <property type="term" value="F:metal ion binding"/>
    <property type="evidence" value="ECO:0007669"/>
    <property type="project" value="UniProtKB-KW"/>
</dbReference>
<reference evidence="20 21" key="1">
    <citation type="submission" date="2019-06" db="EMBL/GenBank/DDBJ databases">
        <title>Thermomonas aquatica sp. nov., isolated from an industrial wastewater treatment plant.</title>
        <authorList>
            <person name="Jeon J.H."/>
            <person name="Park D.-S."/>
        </authorList>
    </citation>
    <scope>NUCLEOTIDE SEQUENCE [LARGE SCALE GENOMIC DNA]</scope>
    <source>
        <strain evidence="20 21">SY21</strain>
    </source>
</reference>
<dbReference type="GO" id="GO:0003677">
    <property type="term" value="F:DNA binding"/>
    <property type="evidence" value="ECO:0007669"/>
    <property type="project" value="InterPro"/>
</dbReference>
<comment type="subunit">
    <text evidence="18">DNA polymerase III contains a core (composed of alpha, epsilon and theta chains) that associates with a tau subunit. This core dimerizes to form the POLIII' complex. PolIII' associates with the gamma complex (composed of gamma, delta, delta', psi and chi chains) and with the beta chain to form the complete DNA polymerase III complex.</text>
</comment>
<keyword evidence="13 17" id="KW-0464">Manganese</keyword>
<dbReference type="KEGG" id="thes:FHQ07_03265"/>
<dbReference type="NCBIfam" id="TIGR00573">
    <property type="entry name" value="dnaq"/>
    <property type="match status" value="1"/>
</dbReference>
<feature type="binding site" evidence="17">
    <location>
        <position position="167"/>
    </location>
    <ligand>
        <name>a divalent metal cation</name>
        <dbReference type="ChEBI" id="CHEBI:60240"/>
        <label>1</label>
        <note>catalytic</note>
    </ligand>
</feature>
<feature type="active site" description="Proton acceptor" evidence="15">
    <location>
        <position position="162"/>
    </location>
</feature>
<evidence type="ECO:0000256" key="6">
    <source>
        <dbReference type="ARBA" id="ARBA00022705"/>
    </source>
</evidence>
<evidence type="ECO:0000256" key="8">
    <source>
        <dbReference type="ARBA" id="ARBA00022723"/>
    </source>
</evidence>
<feature type="domain" description="Exonuclease" evidence="19">
    <location>
        <begin position="12"/>
        <end position="184"/>
    </location>
</feature>
<evidence type="ECO:0000256" key="17">
    <source>
        <dbReference type="PIRSR" id="PIRSR606309-3"/>
    </source>
</evidence>
<dbReference type="RefSeq" id="WP_139715329.1">
    <property type="nucleotide sequence ID" value="NZ_CP040871.1"/>
</dbReference>
<dbReference type="InterPro" id="IPR006309">
    <property type="entry name" value="DnaQ_proteo"/>
</dbReference>
<evidence type="ECO:0000256" key="2">
    <source>
        <dbReference type="ARBA" id="ARBA00012417"/>
    </source>
</evidence>
<feature type="binding site" evidence="16">
    <location>
        <position position="17"/>
    </location>
    <ligand>
        <name>substrate</name>
    </ligand>
</feature>
<name>A0A5B7ZMP8_9GAMM</name>
<feature type="binding site" evidence="16">
    <location>
        <position position="19"/>
    </location>
    <ligand>
        <name>substrate</name>
    </ligand>
</feature>
<evidence type="ECO:0000256" key="1">
    <source>
        <dbReference type="ARBA" id="ARBA00001936"/>
    </source>
</evidence>
<evidence type="ECO:0000259" key="19">
    <source>
        <dbReference type="SMART" id="SM00479"/>
    </source>
</evidence>